<reference evidence="1 2" key="1">
    <citation type="submission" date="2016-10" db="EMBL/GenBank/DDBJ databases">
        <authorList>
            <person name="de Groot N.N."/>
        </authorList>
    </citation>
    <scope>NUCLEOTIDE SEQUENCE [LARGE SCALE GENOMIC DNA]</scope>
    <source>
        <strain evidence="2">P4B,CCM 7963,CECT 7998,DSM 25260,IBRC-M 10614,KCTC 13821</strain>
    </source>
</reference>
<dbReference type="EMBL" id="FNDU01000003">
    <property type="protein sequence ID" value="SDH84881.1"/>
    <property type="molecule type" value="Genomic_DNA"/>
</dbReference>
<gene>
    <name evidence="1" type="ORF">SAMN05216352_10359</name>
</gene>
<dbReference type="STRING" id="930129.SAMN05216352_10359"/>
<dbReference type="AlphaFoldDB" id="A0A1G8FRZ6"/>
<keyword evidence="1" id="KW-0946">Virion</keyword>
<accession>A0A1G8FRZ6</accession>
<dbReference type="RefSeq" id="WP_425427969.1">
    <property type="nucleotide sequence ID" value="NZ_FNDU01000003.1"/>
</dbReference>
<dbReference type="Pfam" id="PF10612">
    <property type="entry name" value="Spore-coat_CotZ"/>
    <property type="match status" value="1"/>
</dbReference>
<evidence type="ECO:0000313" key="2">
    <source>
        <dbReference type="Proteomes" id="UP000199017"/>
    </source>
</evidence>
<dbReference type="Proteomes" id="UP000199017">
    <property type="component" value="Unassembled WGS sequence"/>
</dbReference>
<keyword evidence="1" id="KW-0167">Capsid protein</keyword>
<organism evidence="1 2">
    <name type="scientific">Alteribacillus bidgolensis</name>
    <dbReference type="NCBI Taxonomy" id="930129"/>
    <lineage>
        <taxon>Bacteria</taxon>
        <taxon>Bacillati</taxon>
        <taxon>Bacillota</taxon>
        <taxon>Bacilli</taxon>
        <taxon>Bacillales</taxon>
        <taxon>Bacillaceae</taxon>
        <taxon>Alteribacillus</taxon>
    </lineage>
</organism>
<protein>
    <submittedName>
        <fullName evidence="1">Spore coat protein Y/spore coat protein Z</fullName>
    </submittedName>
</protein>
<evidence type="ECO:0000313" key="1">
    <source>
        <dbReference type="EMBL" id="SDH84881.1"/>
    </source>
</evidence>
<keyword evidence="2" id="KW-1185">Reference proteome</keyword>
<sequence>MGRKNNETESIEEMNRGGNTSKKGSCVLDAVLEIKEAQDEAENFDACENKCSRNLLSPTGNINGLDTVPFVLQAKSGQLFHATGGIGQDNCFQTVFFRVEKVDKCSGCATLSLLRPDNNLDFDNCCVDPASLCDVEELERTRHCIEVDLDCFCAIQCLDPQLVGGEMDKHRPHCK</sequence>
<proteinExistence type="predicted"/>
<name>A0A1G8FRZ6_9BACI</name>
<dbReference type="InterPro" id="IPR019593">
    <property type="entry name" value="Spore_coat_protein_Z/Y"/>
</dbReference>